<evidence type="ECO:0000313" key="7">
    <source>
        <dbReference type="EMBL" id="GAP43871.1"/>
    </source>
</evidence>
<dbReference type="InterPro" id="IPR051648">
    <property type="entry name" value="CWI-Assembly_Regulator"/>
</dbReference>
<keyword evidence="3" id="KW-0964">Secreted</keyword>
<dbReference type="Pfam" id="PF18962">
    <property type="entry name" value="Por_Secre_tail"/>
    <property type="match status" value="1"/>
</dbReference>
<gene>
    <name evidence="7" type="ORF">TBC1_112029</name>
</gene>
<comment type="subcellular location">
    <subcellularLocation>
        <location evidence="1">Secreted</location>
        <location evidence="1">Cell wall</location>
    </subcellularLocation>
</comment>
<dbReference type="SUPFAM" id="SSF52058">
    <property type="entry name" value="L domain-like"/>
    <property type="match status" value="3"/>
</dbReference>
<organism evidence="7">
    <name type="scientific">Lentimicrobium saccharophilum</name>
    <dbReference type="NCBI Taxonomy" id="1678841"/>
    <lineage>
        <taxon>Bacteria</taxon>
        <taxon>Pseudomonadati</taxon>
        <taxon>Bacteroidota</taxon>
        <taxon>Bacteroidia</taxon>
        <taxon>Bacteroidales</taxon>
        <taxon>Lentimicrobiaceae</taxon>
        <taxon>Lentimicrobium</taxon>
    </lineage>
</organism>
<dbReference type="NCBIfam" id="TIGR04183">
    <property type="entry name" value="Por_Secre_tail"/>
    <property type="match status" value="1"/>
</dbReference>
<dbReference type="GO" id="GO:0030313">
    <property type="term" value="C:cell envelope"/>
    <property type="evidence" value="ECO:0007669"/>
    <property type="project" value="UniProtKB-SubCell"/>
</dbReference>
<dbReference type="EMBL" id="DF968182">
    <property type="protein sequence ID" value="GAP43871.1"/>
    <property type="molecule type" value="Genomic_DNA"/>
</dbReference>
<dbReference type="InterPro" id="IPR036941">
    <property type="entry name" value="Rcpt_L-dom_sf"/>
</dbReference>
<keyword evidence="4" id="KW-0732">Signal</keyword>
<name>A0A0S7C510_9BACT</name>
<evidence type="ECO:0000259" key="6">
    <source>
        <dbReference type="Pfam" id="PF18962"/>
    </source>
</evidence>
<dbReference type="PANTHER" id="PTHR31018:SF3">
    <property type="entry name" value="RECEPTOR PROTEIN-TYROSINE KINASE"/>
    <property type="match status" value="1"/>
</dbReference>
<dbReference type="Proteomes" id="UP000053091">
    <property type="component" value="Unassembled WGS sequence"/>
</dbReference>
<feature type="domain" description="Secretion system C-terminal sorting" evidence="6">
    <location>
        <begin position="354"/>
        <end position="422"/>
    </location>
</feature>
<protein>
    <submittedName>
        <fullName evidence="7">Protein containing Por secretion system C-terminal sorting domain</fullName>
    </submittedName>
</protein>
<evidence type="ECO:0000256" key="4">
    <source>
        <dbReference type="ARBA" id="ARBA00022729"/>
    </source>
</evidence>
<dbReference type="PANTHER" id="PTHR31018">
    <property type="entry name" value="SPORULATION-SPECIFIC PROTEIN-RELATED"/>
    <property type="match status" value="1"/>
</dbReference>
<proteinExistence type="predicted"/>
<evidence type="ECO:0000313" key="8">
    <source>
        <dbReference type="Proteomes" id="UP000053091"/>
    </source>
</evidence>
<evidence type="ECO:0000256" key="2">
    <source>
        <dbReference type="ARBA" id="ARBA00022512"/>
    </source>
</evidence>
<evidence type="ECO:0000256" key="3">
    <source>
        <dbReference type="ARBA" id="ARBA00022525"/>
    </source>
</evidence>
<keyword evidence="2" id="KW-0134">Cell wall</keyword>
<reference evidence="7" key="1">
    <citation type="journal article" date="2015" name="Genome Announc.">
        <title>Draft Genome Sequence of Bacteroidales Strain TBC1, a Novel Isolate from a Methanogenic Wastewater Treatment System.</title>
        <authorList>
            <person name="Tourlousse D.M."/>
            <person name="Matsuura N."/>
            <person name="Sun L."/>
            <person name="Toyonaga M."/>
            <person name="Kuroda K."/>
            <person name="Ohashi A."/>
            <person name="Cruz R."/>
            <person name="Yamaguchi T."/>
            <person name="Sekiguchi Y."/>
        </authorList>
    </citation>
    <scope>NUCLEOTIDE SEQUENCE [LARGE SCALE GENOMIC DNA]</scope>
    <source>
        <strain evidence="7">TBC1</strain>
    </source>
</reference>
<dbReference type="AlphaFoldDB" id="A0A0S7C510"/>
<dbReference type="OrthoDB" id="1076849at2"/>
<dbReference type="RefSeq" id="WP_062041715.1">
    <property type="nucleotide sequence ID" value="NZ_DF968182.1"/>
</dbReference>
<sequence>MKKLLLFIIGFVISQQVVFPQGCLPEGITFTTQEQIDNFQVNYPGCSEIEGNVIISGADITRLDGLGVLLSIGGNLEIRLNELLGDLSGLQNLETLGGDLRIEQNDVLEDLLGLENLSEINGDLIIGDIVWGQYPYSTGNPLLTSLAGLSSLVSVQGNLKLCGNYSLVTLSGLENLASVGGNLQVGGIEFIYGFTFGNPLLVNLNGLTRLSVIGGGLFVAGNNNLADLTGLDSLVTAGQHCWFDLNESLSSLQGLDQLTSIGGSLKIRWNNALSDIGGLEHITSQSIQDLEIIYNHTLAECNVQSICDYLADPNGTVEIYDNAPGCNSPGEVEAACDALSVSGVSRVNSLSLNPNPANDMVTISTAVSTDIARLLILTLTGQLVMELKFTGSQIRIDIGGLPPGVFIVRLQNNESVAVTKLIRK</sequence>
<evidence type="ECO:0000256" key="5">
    <source>
        <dbReference type="ARBA" id="ARBA00023180"/>
    </source>
</evidence>
<evidence type="ECO:0000256" key="1">
    <source>
        <dbReference type="ARBA" id="ARBA00004191"/>
    </source>
</evidence>
<keyword evidence="5" id="KW-0325">Glycoprotein</keyword>
<dbReference type="InterPro" id="IPR026444">
    <property type="entry name" value="Secre_tail"/>
</dbReference>
<accession>A0A0S7C510</accession>
<keyword evidence="8" id="KW-1185">Reference proteome</keyword>
<dbReference type="Gene3D" id="3.80.20.20">
    <property type="entry name" value="Receptor L-domain"/>
    <property type="match status" value="2"/>
</dbReference>
<dbReference type="STRING" id="1678841.TBC1_112029"/>